<dbReference type="OrthoDB" id="269227at2759"/>
<comment type="cofactor">
    <cofactor evidence="1">
        <name>FAD</name>
        <dbReference type="ChEBI" id="CHEBI:57692"/>
    </cofactor>
</comment>
<keyword evidence="6" id="KW-1185">Reference proteome</keyword>
<dbReference type="Gene3D" id="3.30.560.10">
    <property type="entry name" value="Glucose Oxidase, domain 3"/>
    <property type="match status" value="1"/>
</dbReference>
<evidence type="ECO:0000256" key="2">
    <source>
        <dbReference type="SAM" id="MobiDB-lite"/>
    </source>
</evidence>
<organism evidence="5 6">
    <name type="scientific">Collybiopsis confluens</name>
    <dbReference type="NCBI Taxonomy" id="2823264"/>
    <lineage>
        <taxon>Eukaryota</taxon>
        <taxon>Fungi</taxon>
        <taxon>Dikarya</taxon>
        <taxon>Basidiomycota</taxon>
        <taxon>Agaricomycotina</taxon>
        <taxon>Agaricomycetes</taxon>
        <taxon>Agaricomycetidae</taxon>
        <taxon>Agaricales</taxon>
        <taxon>Marasmiineae</taxon>
        <taxon>Omphalotaceae</taxon>
        <taxon>Collybiopsis</taxon>
    </lineage>
</organism>
<feature type="compositionally biased region" description="Polar residues" evidence="2">
    <location>
        <begin position="248"/>
        <end position="264"/>
    </location>
</feature>
<name>A0A8H5MAL3_9AGAR</name>
<feature type="region of interest" description="Disordered" evidence="2">
    <location>
        <begin position="247"/>
        <end position="303"/>
    </location>
</feature>
<reference evidence="5 6" key="1">
    <citation type="journal article" date="2020" name="ISME J.">
        <title>Uncovering the hidden diversity of litter-decomposition mechanisms in mushroom-forming fungi.</title>
        <authorList>
            <person name="Floudas D."/>
            <person name="Bentzer J."/>
            <person name="Ahren D."/>
            <person name="Johansson T."/>
            <person name="Persson P."/>
            <person name="Tunlid A."/>
        </authorList>
    </citation>
    <scope>NUCLEOTIDE SEQUENCE [LARGE SCALE GENOMIC DNA]</scope>
    <source>
        <strain evidence="5 6">CBS 406.79</strain>
    </source>
</reference>
<dbReference type="EMBL" id="JAACJN010000032">
    <property type="protein sequence ID" value="KAF5387455.1"/>
    <property type="molecule type" value="Genomic_DNA"/>
</dbReference>
<dbReference type="SUPFAM" id="SSF54373">
    <property type="entry name" value="FAD-linked reductases, C-terminal domain"/>
    <property type="match status" value="1"/>
</dbReference>
<protein>
    <recommendedName>
        <fullName evidence="3">Glucose-methanol-choline oxidoreductase C-terminal domain-containing protein</fullName>
    </recommendedName>
</protein>
<evidence type="ECO:0000256" key="1">
    <source>
        <dbReference type="ARBA" id="ARBA00001974"/>
    </source>
</evidence>
<comment type="caution">
    <text evidence="5">The sequence shown here is derived from an EMBL/GenBank/DDBJ whole genome shotgun (WGS) entry which is preliminary data.</text>
</comment>
<dbReference type="AlphaFoldDB" id="A0A8H5MAL3"/>
<dbReference type="InterPro" id="IPR007867">
    <property type="entry name" value="GMC_OxRtase_C"/>
</dbReference>
<dbReference type="EMBL" id="JAACJN010000138">
    <property type="protein sequence ID" value="KAF5367914.1"/>
    <property type="molecule type" value="Genomic_DNA"/>
</dbReference>
<proteinExistence type="predicted"/>
<evidence type="ECO:0000313" key="5">
    <source>
        <dbReference type="EMBL" id="KAF5387455.1"/>
    </source>
</evidence>
<evidence type="ECO:0000259" key="3">
    <source>
        <dbReference type="Pfam" id="PF05199"/>
    </source>
</evidence>
<accession>A0A8H5MAL3</accession>
<dbReference type="Proteomes" id="UP000518752">
    <property type="component" value="Unassembled WGS sequence"/>
</dbReference>
<evidence type="ECO:0000313" key="4">
    <source>
        <dbReference type="EMBL" id="KAF5367914.1"/>
    </source>
</evidence>
<evidence type="ECO:0000313" key="6">
    <source>
        <dbReference type="Proteomes" id="UP000518752"/>
    </source>
</evidence>
<feature type="domain" description="Glucose-methanol-choline oxidoreductase C-terminal" evidence="3">
    <location>
        <begin position="59"/>
        <end position="130"/>
    </location>
</feature>
<dbReference type="GO" id="GO:0016614">
    <property type="term" value="F:oxidoreductase activity, acting on CH-OH group of donors"/>
    <property type="evidence" value="ECO:0007669"/>
    <property type="project" value="InterPro"/>
</dbReference>
<gene>
    <name evidence="5" type="ORF">D9757_007760</name>
    <name evidence="4" type="ORF">D9757_011258</name>
</gene>
<feature type="compositionally biased region" description="Polar residues" evidence="2">
    <location>
        <begin position="274"/>
        <end position="294"/>
    </location>
</feature>
<dbReference type="Pfam" id="PF05199">
    <property type="entry name" value="GMC_oxred_C"/>
    <property type="match status" value="1"/>
</dbReference>
<sequence>MEEELKEMGPEFNALWDTYFKDKPDKPMMFGSIVSGAYADHTLLPPEKYITIFLPQEYPASRGKIHIKSSSPYVLPSFDSGFMNHKADFAPIRWSYKKTREVARRMDAFRGELTSHHPHFHPASPAACKDIDITAATRSVTVRKPIACGFQNKTRSLVTFLLRDSDMAQRESSSKPQKTTRSSMKLCDNSEHSFEIDSLAYSIIINHLDEVEVILDETSIMDGQQPGVQDTLDSDYFQSFYSDGVDATASTTTRNDNPDNVSSKSDSDVPAPAPTQTRFKPYDRNTTSNASQSAARDPMANKVITPSGDKRVIIRGKNHHRIEIILRKVCRHFNLNATEMKLQRRFHVADEEWVCDCSNDATLAIETTTEGSELRLCTK</sequence>